<evidence type="ECO:0000313" key="1">
    <source>
        <dbReference type="EMBL" id="KAA6355364.1"/>
    </source>
</evidence>
<feature type="non-terminal residue" evidence="1">
    <location>
        <position position="22"/>
    </location>
</feature>
<sequence>MGNFEEGYVNDIVQCVVNEYSK</sequence>
<dbReference type="AlphaFoldDB" id="A0A5J4TAG0"/>
<evidence type="ECO:0000313" key="2">
    <source>
        <dbReference type="Proteomes" id="UP000324800"/>
    </source>
</evidence>
<gene>
    <name evidence="1" type="ORF">EZS28_049109</name>
</gene>
<reference evidence="1 2" key="1">
    <citation type="submission" date="2019-03" db="EMBL/GenBank/DDBJ databases">
        <title>Single cell metagenomics reveals metabolic interactions within the superorganism composed of flagellate Streblomastix strix and complex community of Bacteroidetes bacteria on its surface.</title>
        <authorList>
            <person name="Treitli S.C."/>
            <person name="Kolisko M."/>
            <person name="Husnik F."/>
            <person name="Keeling P."/>
            <person name="Hampl V."/>
        </authorList>
    </citation>
    <scope>NUCLEOTIDE SEQUENCE [LARGE SCALE GENOMIC DNA]</scope>
    <source>
        <strain evidence="1">ST1C</strain>
    </source>
</reference>
<dbReference type="EMBL" id="SNRW01034735">
    <property type="protein sequence ID" value="KAA6355364.1"/>
    <property type="molecule type" value="Genomic_DNA"/>
</dbReference>
<dbReference type="Proteomes" id="UP000324800">
    <property type="component" value="Unassembled WGS sequence"/>
</dbReference>
<organism evidence="1 2">
    <name type="scientific">Streblomastix strix</name>
    <dbReference type="NCBI Taxonomy" id="222440"/>
    <lineage>
        <taxon>Eukaryota</taxon>
        <taxon>Metamonada</taxon>
        <taxon>Preaxostyla</taxon>
        <taxon>Oxymonadida</taxon>
        <taxon>Streblomastigidae</taxon>
        <taxon>Streblomastix</taxon>
    </lineage>
</organism>
<comment type="caution">
    <text evidence="1">The sequence shown here is derived from an EMBL/GenBank/DDBJ whole genome shotgun (WGS) entry which is preliminary data.</text>
</comment>
<accession>A0A5J4TAG0</accession>
<protein>
    <submittedName>
        <fullName evidence="1">Uncharacterized protein</fullName>
    </submittedName>
</protein>
<name>A0A5J4TAG0_9EUKA</name>
<proteinExistence type="predicted"/>